<sequence>MVKLPSYQHHVDAPGVSFKQSWGVYKAWRRVWYCHPPMSTKMPPVYPPMDGTVRPASLIDFHLEYNSTHTMYVYSEGPGSLVEISFLEFGRAAHRAGHLLRPAQSGPENEVVALIANIDVLLYHALVAGMLRAGLVPFPISPRNSTEAVVSMLEKSACKRILTTSASLGPLIAQIKALTPVDSLRFDDAPTVLQCYPYLGHETHSHPFTPYPAPQTPHDPDQLLFYMHSSGSTGLPKPVPQTSRTLLGWCSLAYIVDLRHIYRLGVMHLPPFHTLSIEMQLCVPLSGVSTVALYPPTSLTDHTHPPAAPTTDTIMEHSKRTGVTAVMAVPSFLETWSLEREGVEWMKSLDFVGFGGGPLARKVGDALSADGVNLSCLYGATEVGIPSTLFGGAEQRGAEDWSYVRFDEKAHVRWVRQAGGTFKSQFLDTEVHKVSVLNLPDVRGYASNNVWEPHPTKAGFWRIVGRLDDVIILASGLNVVPGPLEAVIIVVPVVNGVVIFGRGRNQVGVLIKPTPGVAVTDVMEFRNLFRPIVEEANREAPSYSRIFKGMITVTDSNKPLPRVGKGTVAKKAAMELYDAEFAALYEAFEASGQSAAEAQLPVSWGEADVELWLGVQAADIHSAQRVDFDTDLFSQGFDSLSATFLRNRIIGALRSSSDPLVSRAGQKVTQNVVFSHPNIRQLAAHISQLVSGAHAGPASATLAIENMIEKYSSGLTDAPNAISEVIASAPPVVLLTGSTGGLASFMLEELLKDSRVKRVYAYNRPARGAIACRDRQRNAFIDKGLELCLLESDRLVYLEGDSALPKLGLSDTVHEELRSSVNLIIHSAWRLNFNLSLASFEPNIRGTRNLIEFALHSKHASALRFLFTSTIASSQGWDQTMGVFPEDVQYDASTAVGGGYGEAKYVCERLLAKSGLLATSFRIGQIAGGKPSGAWATSDWVPSFVKSSIVLGALPDAQGVASWLPMDVVSQAILDVAFSKQPPSITLNIVHPRPSQWSTIITSVSSAMNRAGITRGRLPLVSFKEWFGRLEERSKYADADEMAKNPAIKILEFFRGIAAADEVMRNSGRIDLEGGMTSLSTSKSQVASQPMAEVQPIGVEDSQRWVDYWVSKGFFN</sequence>
<dbReference type="SUPFAM" id="SSF56801">
    <property type="entry name" value="Acetyl-CoA synthetase-like"/>
    <property type="match status" value="1"/>
</dbReference>
<dbReference type="InterPro" id="IPR020806">
    <property type="entry name" value="PKS_PP-bd"/>
</dbReference>
<dbReference type="Gene3D" id="1.10.1200.10">
    <property type="entry name" value="ACP-like"/>
    <property type="match status" value="1"/>
</dbReference>
<organism evidence="4 5">
    <name type="scientific">Athelia psychrophila</name>
    <dbReference type="NCBI Taxonomy" id="1759441"/>
    <lineage>
        <taxon>Eukaryota</taxon>
        <taxon>Fungi</taxon>
        <taxon>Dikarya</taxon>
        <taxon>Basidiomycota</taxon>
        <taxon>Agaricomycotina</taxon>
        <taxon>Agaricomycetes</taxon>
        <taxon>Agaricomycetidae</taxon>
        <taxon>Atheliales</taxon>
        <taxon>Atheliaceae</taxon>
        <taxon>Athelia</taxon>
    </lineage>
</organism>
<reference evidence="4 5" key="1">
    <citation type="journal article" date="2016" name="Mol. Biol. Evol.">
        <title>Comparative Genomics of Early-Diverging Mushroom-Forming Fungi Provides Insights into the Origins of Lignocellulose Decay Capabilities.</title>
        <authorList>
            <person name="Nagy L.G."/>
            <person name="Riley R."/>
            <person name="Tritt A."/>
            <person name="Adam C."/>
            <person name="Daum C."/>
            <person name="Floudas D."/>
            <person name="Sun H."/>
            <person name="Yadav J.S."/>
            <person name="Pangilinan J."/>
            <person name="Larsson K.H."/>
            <person name="Matsuura K."/>
            <person name="Barry K."/>
            <person name="Labutti K."/>
            <person name="Kuo R."/>
            <person name="Ohm R.A."/>
            <person name="Bhattacharya S.S."/>
            <person name="Shirouzu T."/>
            <person name="Yoshinaga Y."/>
            <person name="Martin F.M."/>
            <person name="Grigoriev I.V."/>
            <person name="Hibbett D.S."/>
        </authorList>
    </citation>
    <scope>NUCLEOTIDE SEQUENCE [LARGE SCALE GENOMIC DNA]</scope>
    <source>
        <strain evidence="4 5">CBS 109695</strain>
    </source>
</reference>
<dbReference type="AlphaFoldDB" id="A0A166JCJ1"/>
<dbReference type="Pfam" id="PF23562">
    <property type="entry name" value="AMP-binding_C_3"/>
    <property type="match status" value="1"/>
</dbReference>
<gene>
    <name evidence="4" type="ORF">FIBSPDRAFT_789344</name>
</gene>
<dbReference type="OrthoDB" id="429813at2759"/>
<dbReference type="PROSITE" id="PS50075">
    <property type="entry name" value="CARRIER"/>
    <property type="match status" value="1"/>
</dbReference>
<dbReference type="SMART" id="SM00823">
    <property type="entry name" value="PKS_PP"/>
    <property type="match status" value="1"/>
</dbReference>
<protein>
    <submittedName>
        <fullName evidence="4">Aminoadipate reductase</fullName>
    </submittedName>
</protein>
<keyword evidence="2" id="KW-0597">Phosphoprotein</keyword>
<dbReference type="PANTHER" id="PTHR43439:SF2">
    <property type="entry name" value="ENZYME, PUTATIVE (JCVI)-RELATED"/>
    <property type="match status" value="1"/>
</dbReference>
<dbReference type="Gene3D" id="3.40.50.12780">
    <property type="entry name" value="N-terminal domain of ligase-like"/>
    <property type="match status" value="1"/>
</dbReference>
<dbReference type="Pfam" id="PF07993">
    <property type="entry name" value="NAD_binding_4"/>
    <property type="match status" value="1"/>
</dbReference>
<evidence type="ECO:0000256" key="1">
    <source>
        <dbReference type="ARBA" id="ARBA00022450"/>
    </source>
</evidence>
<name>A0A166JCJ1_9AGAM</name>
<feature type="domain" description="Carrier" evidence="3">
    <location>
        <begin position="599"/>
        <end position="690"/>
    </location>
</feature>
<keyword evidence="1" id="KW-0596">Phosphopantetheine</keyword>
<dbReference type="Gene3D" id="3.40.50.720">
    <property type="entry name" value="NAD(P)-binding Rossmann-like Domain"/>
    <property type="match status" value="1"/>
</dbReference>
<dbReference type="InterPro" id="IPR000873">
    <property type="entry name" value="AMP-dep_synth/lig_dom"/>
</dbReference>
<dbReference type="EMBL" id="KV417553">
    <property type="protein sequence ID" value="KZP20724.1"/>
    <property type="molecule type" value="Genomic_DNA"/>
</dbReference>
<evidence type="ECO:0000313" key="5">
    <source>
        <dbReference type="Proteomes" id="UP000076532"/>
    </source>
</evidence>
<keyword evidence="5" id="KW-1185">Reference proteome</keyword>
<evidence type="ECO:0000256" key="2">
    <source>
        <dbReference type="ARBA" id="ARBA00022553"/>
    </source>
</evidence>
<dbReference type="InterPro" id="IPR020845">
    <property type="entry name" value="AMP-binding_CS"/>
</dbReference>
<dbReference type="Proteomes" id="UP000076532">
    <property type="component" value="Unassembled WGS sequence"/>
</dbReference>
<evidence type="ECO:0000259" key="3">
    <source>
        <dbReference type="PROSITE" id="PS50075"/>
    </source>
</evidence>
<dbReference type="Pfam" id="PF00501">
    <property type="entry name" value="AMP-binding"/>
    <property type="match status" value="1"/>
</dbReference>
<dbReference type="InterPro" id="IPR036291">
    <property type="entry name" value="NAD(P)-bd_dom_sf"/>
</dbReference>
<dbReference type="SUPFAM" id="SSF51735">
    <property type="entry name" value="NAD(P)-binding Rossmann-fold domains"/>
    <property type="match status" value="1"/>
</dbReference>
<proteinExistence type="predicted"/>
<dbReference type="SUPFAM" id="SSF47336">
    <property type="entry name" value="ACP-like"/>
    <property type="match status" value="1"/>
</dbReference>
<dbReference type="InterPro" id="IPR051414">
    <property type="entry name" value="Adenylate-forming_Reductase"/>
</dbReference>
<dbReference type="STRING" id="436010.A0A166JCJ1"/>
<dbReference type="GO" id="GO:0031177">
    <property type="term" value="F:phosphopantetheine binding"/>
    <property type="evidence" value="ECO:0007669"/>
    <property type="project" value="InterPro"/>
</dbReference>
<dbReference type="PANTHER" id="PTHR43439">
    <property type="entry name" value="PHENYLACETATE-COENZYME A LIGASE"/>
    <property type="match status" value="1"/>
</dbReference>
<dbReference type="InterPro" id="IPR036736">
    <property type="entry name" value="ACP-like_sf"/>
</dbReference>
<dbReference type="InterPro" id="IPR009081">
    <property type="entry name" value="PP-bd_ACP"/>
</dbReference>
<dbReference type="PROSITE" id="PS00455">
    <property type="entry name" value="AMP_BINDING"/>
    <property type="match status" value="1"/>
</dbReference>
<dbReference type="InterPro" id="IPR013120">
    <property type="entry name" value="FAR_NAD-bd"/>
</dbReference>
<evidence type="ECO:0000313" key="4">
    <source>
        <dbReference type="EMBL" id="KZP20724.1"/>
    </source>
</evidence>
<accession>A0A166JCJ1</accession>
<dbReference type="InterPro" id="IPR042099">
    <property type="entry name" value="ANL_N_sf"/>
</dbReference>